<protein>
    <submittedName>
        <fullName evidence="2">Uncharacterized protein</fullName>
    </submittedName>
</protein>
<evidence type="ECO:0000313" key="2">
    <source>
        <dbReference type="EMBL" id="OGG51761.1"/>
    </source>
</evidence>
<keyword evidence="1" id="KW-1133">Transmembrane helix</keyword>
<sequence>MDFGFNVSLHLSLLGWIGFVLMLGSAGTALWLWVSIFFLRSHGDYDFGTPMMALIRLLSGLAAALVAVILCLLIFR</sequence>
<dbReference type="EMBL" id="MFKW01000017">
    <property type="protein sequence ID" value="OGG51761.1"/>
    <property type="molecule type" value="Genomic_DNA"/>
</dbReference>
<accession>A0A1F6CRX4</accession>
<feature type="transmembrane region" description="Helical" evidence="1">
    <location>
        <begin position="12"/>
        <end position="34"/>
    </location>
</feature>
<proteinExistence type="predicted"/>
<feature type="transmembrane region" description="Helical" evidence="1">
    <location>
        <begin position="54"/>
        <end position="75"/>
    </location>
</feature>
<evidence type="ECO:0000313" key="3">
    <source>
        <dbReference type="Proteomes" id="UP000176445"/>
    </source>
</evidence>
<dbReference type="AlphaFoldDB" id="A0A1F6CRX4"/>
<dbReference type="Proteomes" id="UP000176445">
    <property type="component" value="Unassembled WGS sequence"/>
</dbReference>
<reference evidence="2 3" key="1">
    <citation type="journal article" date="2016" name="Nat. Commun.">
        <title>Thousands of microbial genomes shed light on interconnected biogeochemical processes in an aquifer system.</title>
        <authorList>
            <person name="Anantharaman K."/>
            <person name="Brown C.T."/>
            <person name="Hug L.A."/>
            <person name="Sharon I."/>
            <person name="Castelle C.J."/>
            <person name="Probst A.J."/>
            <person name="Thomas B.C."/>
            <person name="Singh A."/>
            <person name="Wilkins M.J."/>
            <person name="Karaoz U."/>
            <person name="Brodie E.L."/>
            <person name="Williams K.H."/>
            <person name="Hubbard S.S."/>
            <person name="Banfield J.F."/>
        </authorList>
    </citation>
    <scope>NUCLEOTIDE SEQUENCE [LARGE SCALE GENOMIC DNA]</scope>
</reference>
<organism evidence="2 3">
    <name type="scientific">Candidatus Kaiserbacteria bacterium RIFCSPHIGHO2_01_FULL_54_36b</name>
    <dbReference type="NCBI Taxonomy" id="1798483"/>
    <lineage>
        <taxon>Bacteria</taxon>
        <taxon>Candidatus Kaiseribacteriota</taxon>
    </lineage>
</organism>
<name>A0A1F6CRX4_9BACT</name>
<evidence type="ECO:0000256" key="1">
    <source>
        <dbReference type="SAM" id="Phobius"/>
    </source>
</evidence>
<keyword evidence="1" id="KW-0472">Membrane</keyword>
<gene>
    <name evidence="2" type="ORF">A2704_07095</name>
</gene>
<comment type="caution">
    <text evidence="2">The sequence shown here is derived from an EMBL/GenBank/DDBJ whole genome shotgun (WGS) entry which is preliminary data.</text>
</comment>
<keyword evidence="1" id="KW-0812">Transmembrane</keyword>